<feature type="transmembrane region" description="Helical" evidence="1">
    <location>
        <begin position="12"/>
        <end position="32"/>
    </location>
</feature>
<dbReference type="KEGG" id="nmy:CJ229_005960"/>
<protein>
    <submittedName>
        <fullName evidence="2">Uncharacterized protein</fullName>
    </submittedName>
</protein>
<dbReference type="RefSeq" id="WP_102167029.1">
    <property type="nucleotide sequence ID" value="NZ_CP136964.1"/>
</dbReference>
<evidence type="ECO:0000313" key="3">
    <source>
        <dbReference type="Proteomes" id="UP000243626"/>
    </source>
</evidence>
<proteinExistence type="predicted"/>
<evidence type="ECO:0000313" key="2">
    <source>
        <dbReference type="EMBL" id="WOS95636.1"/>
    </source>
</evidence>
<keyword evidence="1" id="KW-1133">Transmembrane helix</keyword>
<evidence type="ECO:0000256" key="1">
    <source>
        <dbReference type="SAM" id="Phobius"/>
    </source>
</evidence>
<name>A0AAF0YHE3_9STAP</name>
<sequence length="186" mass="21780">MLYNQLSMPTTLSGWIFIVLLLVFIVFISIWFDNRFKKSHRDTKAYLLIEESLTTLDDNEEIYKNIDNVHNTSSIVKITYKDNQPISIEKTKIFTTKEGHIKTSELSNRKKRLRKELLDGVKSFDTVEGFNSNYYRDGEYLVGKSYMKQALNSDTESETLIGLTFPFNKRDIRKKLTRSGYEKHGK</sequence>
<dbReference type="EMBL" id="CP136964">
    <property type="protein sequence ID" value="WOS95636.1"/>
    <property type="molecule type" value="Genomic_DNA"/>
</dbReference>
<reference evidence="2 3" key="2">
    <citation type="submission" date="2023-10" db="EMBL/GenBank/DDBJ databases">
        <authorList>
            <person name="Choi B."/>
        </authorList>
    </citation>
    <scope>NUCLEOTIDE SEQUENCE [LARGE SCALE GENOMIC DNA]</scope>
    <source>
        <strain evidence="2 3">UMB0959</strain>
    </source>
</reference>
<keyword evidence="1" id="KW-0812">Transmembrane</keyword>
<keyword evidence="1" id="KW-0472">Membrane</keyword>
<accession>A0AAF0YHE3</accession>
<dbReference type="AlphaFoldDB" id="A0AAF0YHE3"/>
<dbReference type="Proteomes" id="UP000243626">
    <property type="component" value="Chromosome"/>
</dbReference>
<organism evidence="2 3">
    <name type="scientific">Nosocomiicoccus massiliensis</name>
    <dbReference type="NCBI Taxonomy" id="1232430"/>
    <lineage>
        <taxon>Bacteria</taxon>
        <taxon>Bacillati</taxon>
        <taxon>Bacillota</taxon>
        <taxon>Bacilli</taxon>
        <taxon>Bacillales</taxon>
        <taxon>Staphylococcaceae</taxon>
        <taxon>Nosocomiicoccus</taxon>
    </lineage>
</organism>
<gene>
    <name evidence="2" type="ORF">CJ229_005960</name>
</gene>
<reference evidence="3" key="1">
    <citation type="submission" date="2017-09" db="EMBL/GenBank/DDBJ databases">
        <title>Bacterial strain isolated from the female urinary microbiota.</title>
        <authorList>
            <person name="Thomas-White K."/>
            <person name="Kumar N."/>
            <person name="Forster S."/>
            <person name="Putonti C."/>
            <person name="Lawley T."/>
            <person name="Wolfe A.J."/>
        </authorList>
    </citation>
    <scope>NUCLEOTIDE SEQUENCE [LARGE SCALE GENOMIC DNA]</scope>
    <source>
        <strain evidence="3">UMB0959</strain>
    </source>
</reference>
<keyword evidence="3" id="KW-1185">Reference proteome</keyword>